<sequence length="155" mass="16140">MWLARYLLGAAVAWVLYPVTAALAYLALVVFATITDAGLGGPLAGPFMILAAALLGVALTVAVLLPTVAIGELVARRTRWRWAPVVTLGGFTVALAVAALAWGTVSLVLAALSLIPLVAFATITHGSARAGTLILNRWRRHGDGFHSRSAGTQMI</sequence>
<evidence type="ECO:0000256" key="1">
    <source>
        <dbReference type="SAM" id="Phobius"/>
    </source>
</evidence>
<gene>
    <name evidence="2" type="ORF">ACFOZ4_27075</name>
</gene>
<keyword evidence="3" id="KW-1185">Reference proteome</keyword>
<evidence type="ECO:0000313" key="3">
    <source>
        <dbReference type="Proteomes" id="UP001595816"/>
    </source>
</evidence>
<dbReference type="RefSeq" id="WP_253761541.1">
    <property type="nucleotide sequence ID" value="NZ_JAMZDZ010000001.1"/>
</dbReference>
<feature type="transmembrane region" description="Helical" evidence="1">
    <location>
        <begin position="7"/>
        <end position="35"/>
    </location>
</feature>
<organism evidence="2 3">
    <name type="scientific">Hamadaea flava</name>
    <dbReference type="NCBI Taxonomy" id="1742688"/>
    <lineage>
        <taxon>Bacteria</taxon>
        <taxon>Bacillati</taxon>
        <taxon>Actinomycetota</taxon>
        <taxon>Actinomycetes</taxon>
        <taxon>Micromonosporales</taxon>
        <taxon>Micromonosporaceae</taxon>
        <taxon>Hamadaea</taxon>
    </lineage>
</organism>
<dbReference type="Proteomes" id="UP001595816">
    <property type="component" value="Unassembled WGS sequence"/>
</dbReference>
<name>A0ABV8LVH0_9ACTN</name>
<evidence type="ECO:0000313" key="2">
    <source>
        <dbReference type="EMBL" id="MFC4134289.1"/>
    </source>
</evidence>
<keyword evidence="1" id="KW-1133">Transmembrane helix</keyword>
<feature type="transmembrane region" description="Helical" evidence="1">
    <location>
        <begin position="82"/>
        <end position="102"/>
    </location>
</feature>
<feature type="transmembrane region" description="Helical" evidence="1">
    <location>
        <begin position="108"/>
        <end position="130"/>
    </location>
</feature>
<feature type="transmembrane region" description="Helical" evidence="1">
    <location>
        <begin position="47"/>
        <end position="70"/>
    </location>
</feature>
<accession>A0ABV8LVH0</accession>
<keyword evidence="1" id="KW-0472">Membrane</keyword>
<reference evidence="3" key="1">
    <citation type="journal article" date="2019" name="Int. J. Syst. Evol. Microbiol.">
        <title>The Global Catalogue of Microorganisms (GCM) 10K type strain sequencing project: providing services to taxonomists for standard genome sequencing and annotation.</title>
        <authorList>
            <consortium name="The Broad Institute Genomics Platform"/>
            <consortium name="The Broad Institute Genome Sequencing Center for Infectious Disease"/>
            <person name="Wu L."/>
            <person name="Ma J."/>
        </authorList>
    </citation>
    <scope>NUCLEOTIDE SEQUENCE [LARGE SCALE GENOMIC DNA]</scope>
    <source>
        <strain evidence="3">CGMCC 4.7289</strain>
    </source>
</reference>
<keyword evidence="1" id="KW-0812">Transmembrane</keyword>
<comment type="caution">
    <text evidence="2">The sequence shown here is derived from an EMBL/GenBank/DDBJ whole genome shotgun (WGS) entry which is preliminary data.</text>
</comment>
<dbReference type="EMBL" id="JBHSAY010000015">
    <property type="protein sequence ID" value="MFC4134289.1"/>
    <property type="molecule type" value="Genomic_DNA"/>
</dbReference>
<protein>
    <submittedName>
        <fullName evidence="2">Uncharacterized protein</fullName>
    </submittedName>
</protein>
<proteinExistence type="predicted"/>